<comment type="caution">
    <text evidence="1">The sequence shown here is derived from an EMBL/GenBank/DDBJ whole genome shotgun (WGS) entry which is preliminary data.</text>
</comment>
<evidence type="ECO:0000313" key="1">
    <source>
        <dbReference type="EMBL" id="CAL2083024.1"/>
    </source>
</evidence>
<evidence type="ECO:0000313" key="2">
    <source>
        <dbReference type="Proteomes" id="UP001497416"/>
    </source>
</evidence>
<gene>
    <name evidence="1" type="ORF">T190607A01A_20066</name>
</gene>
<dbReference type="Pfam" id="PF19777">
    <property type="entry name" value="DUF6263"/>
    <property type="match status" value="1"/>
</dbReference>
<protein>
    <recommendedName>
        <fullName evidence="3">DUF4412 domain-containing protein</fullName>
    </recommendedName>
</protein>
<proteinExistence type="predicted"/>
<dbReference type="Proteomes" id="UP001497416">
    <property type="component" value="Unassembled WGS sequence"/>
</dbReference>
<keyword evidence="2" id="KW-1185">Reference proteome</keyword>
<evidence type="ECO:0008006" key="3">
    <source>
        <dbReference type="Google" id="ProtNLM"/>
    </source>
</evidence>
<organism evidence="1 2">
    <name type="scientific">Tenacibaculum platacis</name>
    <dbReference type="NCBI Taxonomy" id="3137852"/>
    <lineage>
        <taxon>Bacteria</taxon>
        <taxon>Pseudomonadati</taxon>
        <taxon>Bacteroidota</taxon>
        <taxon>Flavobacteriia</taxon>
        <taxon>Flavobacteriales</taxon>
        <taxon>Flavobacteriaceae</taxon>
        <taxon>Tenacibaculum</taxon>
    </lineage>
</organism>
<sequence>MKKIAIALLLLVSTITFGQEKVLLRLNYEKGDVYEVNASVNQDMGGLMKMGINMSMQLKVTDVKEETYITEASFNGVKMDMDAMGQKMKYDSNMKESEMDDFAKSAHGEMKELLETRIAFEYDKLGKIIEASLLSNKGNAKDFEDNMNSMVLPKEAVQVGSKWSEERSTKAGLKMNYEYEVTEITKDTVEVKVSGTISGEKDAISGVGSIDRKTGNMIKMDMDLIITVQGQKVNSKVIVTTTKK</sequence>
<dbReference type="RefSeq" id="WP_348711428.1">
    <property type="nucleotide sequence ID" value="NZ_CAXIXW010000018.1"/>
</dbReference>
<accession>A0ABM9NXW5</accession>
<name>A0ABM9NXW5_9FLAO</name>
<reference evidence="1 2" key="1">
    <citation type="submission" date="2024-05" db="EMBL/GenBank/DDBJ databases">
        <authorList>
            <person name="Duchaud E."/>
        </authorList>
    </citation>
    <scope>NUCLEOTIDE SEQUENCE [LARGE SCALE GENOMIC DNA]</scope>
    <source>
        <strain evidence="1">Ena-SAMPLE-TAB-13-05-2024-13:56:06:370-140302</strain>
    </source>
</reference>
<dbReference type="EMBL" id="CAXIXY010000004">
    <property type="protein sequence ID" value="CAL2083024.1"/>
    <property type="molecule type" value="Genomic_DNA"/>
</dbReference>
<dbReference type="InterPro" id="IPR046230">
    <property type="entry name" value="DUF6263"/>
</dbReference>